<comment type="caution">
    <text evidence="1">The sequence shown here is derived from an EMBL/GenBank/DDBJ whole genome shotgun (WGS) entry which is preliminary data.</text>
</comment>
<reference evidence="1 2" key="1">
    <citation type="journal article" date="2022" name="DNA Res.">
        <title>Chromosomal-level genome assembly of the orchid tree Bauhinia variegata (Leguminosae; Cercidoideae) supports the allotetraploid origin hypothesis of Bauhinia.</title>
        <authorList>
            <person name="Zhong Y."/>
            <person name="Chen Y."/>
            <person name="Zheng D."/>
            <person name="Pang J."/>
            <person name="Liu Y."/>
            <person name="Luo S."/>
            <person name="Meng S."/>
            <person name="Qian L."/>
            <person name="Wei D."/>
            <person name="Dai S."/>
            <person name="Zhou R."/>
        </authorList>
    </citation>
    <scope>NUCLEOTIDE SEQUENCE [LARGE SCALE GENOMIC DNA]</scope>
    <source>
        <strain evidence="1">BV-YZ2020</strain>
    </source>
</reference>
<evidence type="ECO:0000313" key="1">
    <source>
        <dbReference type="EMBL" id="KAI4348552.1"/>
    </source>
</evidence>
<sequence length="186" mass="21383">MIYGCGPSCQCPPNCRNRMSQGGLKVRFEVFRTKDGGWGLRSWDPIRAGAFICEYAGEVIDNARVEELGENEDDYIFYSTRVYQQLEIFPSDTEAPKIPHPLYITAKDVGNVSRFMNHSCSPTVFWRPILRENKNQCDLHIAFHAIRHIPPMMELTFDYGTVVPLKADQKKNKCLCESEKCRGYFC</sequence>
<name>A0ACB9PID1_BAUVA</name>
<organism evidence="1 2">
    <name type="scientific">Bauhinia variegata</name>
    <name type="common">Purple orchid tree</name>
    <name type="synonym">Phanera variegata</name>
    <dbReference type="NCBI Taxonomy" id="167791"/>
    <lineage>
        <taxon>Eukaryota</taxon>
        <taxon>Viridiplantae</taxon>
        <taxon>Streptophyta</taxon>
        <taxon>Embryophyta</taxon>
        <taxon>Tracheophyta</taxon>
        <taxon>Spermatophyta</taxon>
        <taxon>Magnoliopsida</taxon>
        <taxon>eudicotyledons</taxon>
        <taxon>Gunneridae</taxon>
        <taxon>Pentapetalae</taxon>
        <taxon>rosids</taxon>
        <taxon>fabids</taxon>
        <taxon>Fabales</taxon>
        <taxon>Fabaceae</taxon>
        <taxon>Cercidoideae</taxon>
        <taxon>Cercideae</taxon>
        <taxon>Bauhiniinae</taxon>
        <taxon>Bauhinia</taxon>
    </lineage>
</organism>
<accession>A0ACB9PID1</accession>
<protein>
    <submittedName>
        <fullName evidence="1">Uncharacterized protein</fullName>
    </submittedName>
</protein>
<gene>
    <name evidence="1" type="ORF">L6164_009263</name>
</gene>
<proteinExistence type="predicted"/>
<dbReference type="Proteomes" id="UP000828941">
    <property type="component" value="Chromosome 4"/>
</dbReference>
<evidence type="ECO:0000313" key="2">
    <source>
        <dbReference type="Proteomes" id="UP000828941"/>
    </source>
</evidence>
<keyword evidence="2" id="KW-1185">Reference proteome</keyword>
<dbReference type="EMBL" id="CM039429">
    <property type="protein sequence ID" value="KAI4348552.1"/>
    <property type="molecule type" value="Genomic_DNA"/>
</dbReference>